<gene>
    <name evidence="1" type="ORF">GMO_11530</name>
</gene>
<keyword evidence="2" id="KW-1185">Reference proteome</keyword>
<evidence type="ECO:0000313" key="2">
    <source>
        <dbReference type="Proteomes" id="UP000004949"/>
    </source>
</evidence>
<dbReference type="AlphaFoldDB" id="G6XIS5"/>
<name>G6XIS5_9PROT</name>
<sequence length="71" mass="8306">MFGDFPPGHHEGSLESLLIELKSRCIDRNPKIYGIGHGSFSFSSWHSRMTKRFLPAISRMRRIRKISMRML</sequence>
<dbReference type="Proteomes" id="UP000004949">
    <property type="component" value="Unassembled WGS sequence"/>
</dbReference>
<comment type="caution">
    <text evidence="1">The sequence shown here is derived from an EMBL/GenBank/DDBJ whole genome shotgun (WGS) entry which is preliminary data.</text>
</comment>
<proteinExistence type="predicted"/>
<accession>G6XIS5</accession>
<protein>
    <submittedName>
        <fullName evidence="1">Uncharacterized protein</fullName>
    </submittedName>
</protein>
<dbReference type="EMBL" id="AGQV01000002">
    <property type="protein sequence ID" value="EHH68383.1"/>
    <property type="molecule type" value="Genomic_DNA"/>
</dbReference>
<reference evidence="1 2" key="1">
    <citation type="submission" date="2011-10" db="EMBL/GenBank/DDBJ databases">
        <title>Genome sequence of Gluconobacter morbifer G707, isolated from Drosophila gut.</title>
        <authorList>
            <person name="Lee W.-J."/>
            <person name="Kim E.-K."/>
        </authorList>
    </citation>
    <scope>NUCLEOTIDE SEQUENCE [LARGE SCALE GENOMIC DNA]</scope>
    <source>
        <strain evidence="1 2">G707</strain>
    </source>
</reference>
<organism evidence="1 2">
    <name type="scientific">Gluconobacter morbifer G707</name>
    <dbReference type="NCBI Taxonomy" id="1088869"/>
    <lineage>
        <taxon>Bacteria</taxon>
        <taxon>Pseudomonadati</taxon>
        <taxon>Pseudomonadota</taxon>
        <taxon>Alphaproteobacteria</taxon>
        <taxon>Acetobacterales</taxon>
        <taxon>Acetobacteraceae</taxon>
        <taxon>Gluconobacter</taxon>
    </lineage>
</organism>
<evidence type="ECO:0000313" key="1">
    <source>
        <dbReference type="EMBL" id="EHH68383.1"/>
    </source>
</evidence>